<dbReference type="SUPFAM" id="SSF56801">
    <property type="entry name" value="Acetyl-CoA synthetase-like"/>
    <property type="match status" value="1"/>
</dbReference>
<protein>
    <submittedName>
        <fullName evidence="3">Uncharacterized protein</fullName>
    </submittedName>
</protein>
<dbReference type="EMBL" id="JAVHJV010000010">
    <property type="protein sequence ID" value="KAK5939677.1"/>
    <property type="molecule type" value="Genomic_DNA"/>
</dbReference>
<feature type="domain" description="AMP-binding enzyme C-terminal" evidence="2">
    <location>
        <begin position="475"/>
        <end position="553"/>
    </location>
</feature>
<name>A0ABR0RGC2_9EURO</name>
<evidence type="ECO:0000313" key="4">
    <source>
        <dbReference type="Proteomes" id="UP001334248"/>
    </source>
</evidence>
<dbReference type="RefSeq" id="XP_064727767.1">
    <property type="nucleotide sequence ID" value="XM_064876460.1"/>
</dbReference>
<keyword evidence="4" id="KW-1185">Reference proteome</keyword>
<dbReference type="InterPro" id="IPR000873">
    <property type="entry name" value="AMP-dep_synth/lig_dom"/>
</dbReference>
<gene>
    <name evidence="3" type="ORF">PMZ80_008057</name>
</gene>
<reference evidence="3 4" key="1">
    <citation type="journal article" date="2023" name="Res Sq">
        <title>Genomic and morphological characterization of Knufia obscura isolated from the Mars 2020 spacecraft assembly facility.</title>
        <authorList>
            <person name="Chander A.M."/>
            <person name="Teixeira M.M."/>
            <person name="Singh N.K."/>
            <person name="Williams M.P."/>
            <person name="Parker C.W."/>
            <person name="Leo P."/>
            <person name="Stajich J.E."/>
            <person name="Torok T."/>
            <person name="Tighe S."/>
            <person name="Mason C.E."/>
            <person name="Venkateswaran K."/>
        </authorList>
    </citation>
    <scope>NUCLEOTIDE SEQUENCE [LARGE SCALE GENOMIC DNA]</scope>
    <source>
        <strain evidence="3 4">CCFEE 5817</strain>
    </source>
</reference>
<dbReference type="Gene3D" id="3.40.50.12780">
    <property type="entry name" value="N-terminal domain of ligase-like"/>
    <property type="match status" value="1"/>
</dbReference>
<evidence type="ECO:0000313" key="3">
    <source>
        <dbReference type="EMBL" id="KAK5939677.1"/>
    </source>
</evidence>
<evidence type="ECO:0000259" key="1">
    <source>
        <dbReference type="Pfam" id="PF00501"/>
    </source>
</evidence>
<dbReference type="InterPro" id="IPR020845">
    <property type="entry name" value="AMP-binding_CS"/>
</dbReference>
<dbReference type="PANTHER" id="PTHR24096:SF265">
    <property type="entry name" value="ENZYME, PUTATIVE (AFU_ORTHOLOGUE AFUA_5G14270)-RELATED"/>
    <property type="match status" value="1"/>
</dbReference>
<dbReference type="Gene3D" id="3.30.300.30">
    <property type="match status" value="1"/>
</dbReference>
<proteinExistence type="predicted"/>
<dbReference type="Proteomes" id="UP001334248">
    <property type="component" value="Unassembled WGS sequence"/>
</dbReference>
<dbReference type="Pfam" id="PF00501">
    <property type="entry name" value="AMP-binding"/>
    <property type="match status" value="1"/>
</dbReference>
<accession>A0ABR0RGC2</accession>
<dbReference type="InterPro" id="IPR045851">
    <property type="entry name" value="AMP-bd_C_sf"/>
</dbReference>
<dbReference type="InterPro" id="IPR042099">
    <property type="entry name" value="ANL_N_sf"/>
</dbReference>
<dbReference type="Pfam" id="PF13193">
    <property type="entry name" value="AMP-binding_C"/>
    <property type="match status" value="1"/>
</dbReference>
<dbReference type="InterPro" id="IPR025110">
    <property type="entry name" value="AMP-bd_C"/>
</dbReference>
<comment type="caution">
    <text evidence="3">The sequence shown here is derived from an EMBL/GenBank/DDBJ whole genome shotgun (WGS) entry which is preliminary data.</text>
</comment>
<dbReference type="PANTHER" id="PTHR24096">
    <property type="entry name" value="LONG-CHAIN-FATTY-ACID--COA LIGASE"/>
    <property type="match status" value="1"/>
</dbReference>
<feature type="domain" description="AMP-dependent synthetase/ligase" evidence="1">
    <location>
        <begin position="29"/>
        <end position="415"/>
    </location>
</feature>
<dbReference type="GeneID" id="90001506"/>
<dbReference type="PROSITE" id="PS00455">
    <property type="entry name" value="AMP_BINDING"/>
    <property type="match status" value="1"/>
</dbReference>
<evidence type="ECO:0000259" key="2">
    <source>
        <dbReference type="Pfam" id="PF13193"/>
    </source>
</evidence>
<sequence>MPFKERESHPISNKDIVSFALDDPDYDIDKPLLINAADPTQHYTHRTATLTVRRLIAGLHASGLRPNDVVLLHSFNSPLYPLLILSIIGAGGIHVGTNPSYTTAELSHALRLSHAKFVLSEPELLPNTTHAIRETSRASDTTTKLFILDTLPEQSVPPGQTSWHSLLNHGETPWIRFNDPSQSRDTVAQLYYTSGTTGLPKCAMVTHRNITSQHQLFFEASPRSYPFKLALTMPFFHMGIAPYIIVSGFREGREAYVMRRFELEAYLKLHSKYQLTEVFMVPPMVNAVVMSGLADETSPNYKAECSLRSVRNGTSGAAPLSGDLQSRFAGLLGEGGTFSQVWGMTETTSIALEVPWGIARGCSAGKPELQSAWGTVGIPIRGISMKLVDENGRDATDSGKGELCVKGPTVVKGYFENEKATKESWDEEGYFKTGDVVETRVHRDPETGDDHALCYVVERLKELIKVRGFQVAPAELEGALTEHADIVDAAVIGLATKGQDGTELPKAYLVRRPGSKITEQDVMAHMKGRLARYKQLEGGVEFVDSIPKLPSGKILKRVLREDAKRKAQQDVGVSKL</sequence>
<organism evidence="3 4">
    <name type="scientific">Knufia obscura</name>
    <dbReference type="NCBI Taxonomy" id="1635080"/>
    <lineage>
        <taxon>Eukaryota</taxon>
        <taxon>Fungi</taxon>
        <taxon>Dikarya</taxon>
        <taxon>Ascomycota</taxon>
        <taxon>Pezizomycotina</taxon>
        <taxon>Eurotiomycetes</taxon>
        <taxon>Chaetothyriomycetidae</taxon>
        <taxon>Chaetothyriales</taxon>
        <taxon>Trichomeriaceae</taxon>
        <taxon>Knufia</taxon>
    </lineage>
</organism>